<feature type="chain" id="PRO_5001935340" evidence="1">
    <location>
        <begin position="22"/>
        <end position="298"/>
    </location>
</feature>
<keyword evidence="1" id="KW-0732">Signal</keyword>
<dbReference type="InterPro" id="IPR040487">
    <property type="entry name" value="Peptidase_M23_N"/>
</dbReference>
<dbReference type="SUPFAM" id="SSF51261">
    <property type="entry name" value="Duplicated hybrid motif"/>
    <property type="match status" value="1"/>
</dbReference>
<sequence length="298" mass="33083">MNKITTITFFLLFCISNLTFATALPENHSVNGGLTIIPIDINKQPEAYFQGKRVPVLPSDKPNQWLLLVAIPLNSKDPIQYLTVTKPVNTTIPFHVSEKFYNTQYLKIKDISKVDPQQADKVRIDKETKRLAEIYSSYTDTNPFQQQFKAPLRGPISSLFGLKRVYNKEPRDPHSGLDIAAKQGDPIYAVSQGKVVETGDYFFTGNTVIIDHGMGVFSLYAHLSKIDVKPGDSIQQGQEIGLVGMTGRVTGPHLHWTMIVNQTLVEPLLFVPVRNIATVPAVPVKNLVKPASQSAVKS</sequence>
<dbReference type="GO" id="GO:0004222">
    <property type="term" value="F:metalloendopeptidase activity"/>
    <property type="evidence" value="ECO:0007669"/>
    <property type="project" value="TreeGrafter"/>
</dbReference>
<dbReference type="OrthoDB" id="9805070at2"/>
<name>A0A098G2V6_9GAMM</name>
<protein>
    <submittedName>
        <fullName evidence="4">Peptidase</fullName>
    </submittedName>
</protein>
<keyword evidence="5" id="KW-1185">Reference proteome</keyword>
<dbReference type="Gene3D" id="2.70.70.10">
    <property type="entry name" value="Glucose Permease (Domain IIA)"/>
    <property type="match status" value="1"/>
</dbReference>
<dbReference type="PANTHER" id="PTHR21666:SF285">
    <property type="entry name" value="M23 FAMILY METALLOPEPTIDASE"/>
    <property type="match status" value="1"/>
</dbReference>
<evidence type="ECO:0000313" key="4">
    <source>
        <dbReference type="EMBL" id="CEG56319.1"/>
    </source>
</evidence>
<dbReference type="EMBL" id="LN614827">
    <property type="protein sequence ID" value="CEG56319.1"/>
    <property type="molecule type" value="Genomic_DNA"/>
</dbReference>
<feature type="signal peptide" evidence="1">
    <location>
        <begin position="1"/>
        <end position="21"/>
    </location>
</feature>
<dbReference type="InterPro" id="IPR050570">
    <property type="entry name" value="Cell_wall_metabolism_enzyme"/>
</dbReference>
<dbReference type="Gene3D" id="2.60.40.1590">
    <property type="entry name" value="Peptidoglycan hydrolase domains"/>
    <property type="match status" value="1"/>
</dbReference>
<accession>A0A098G2V6</accession>
<dbReference type="STRING" id="1212491.LFA_0873"/>
<organism evidence="4 5">
    <name type="scientific">Legionella fallonii LLAP-10</name>
    <dbReference type="NCBI Taxonomy" id="1212491"/>
    <lineage>
        <taxon>Bacteria</taxon>
        <taxon>Pseudomonadati</taxon>
        <taxon>Pseudomonadota</taxon>
        <taxon>Gammaproteobacteria</taxon>
        <taxon>Legionellales</taxon>
        <taxon>Legionellaceae</taxon>
        <taxon>Legionella</taxon>
    </lineage>
</organism>
<dbReference type="InterPro" id="IPR011055">
    <property type="entry name" value="Dup_hybrid_motif"/>
</dbReference>
<dbReference type="Pfam" id="PF18421">
    <property type="entry name" value="Peptidase_M23_N"/>
    <property type="match status" value="1"/>
</dbReference>
<feature type="domain" description="M23ase beta-sheet core" evidence="2">
    <location>
        <begin position="173"/>
        <end position="267"/>
    </location>
</feature>
<dbReference type="KEGG" id="lfa:LFA_0873"/>
<evidence type="ECO:0000256" key="1">
    <source>
        <dbReference type="SAM" id="SignalP"/>
    </source>
</evidence>
<gene>
    <name evidence="4" type="ORF">LFA_0873</name>
</gene>
<dbReference type="HOGENOM" id="CLU_029425_5_4_6"/>
<reference evidence="5" key="1">
    <citation type="submission" date="2014-09" db="EMBL/GenBank/DDBJ databases">
        <authorList>
            <person name="Gomez-Valero L."/>
        </authorList>
    </citation>
    <scope>NUCLEOTIDE SEQUENCE [LARGE SCALE GENOMIC DNA]</scope>
    <source>
        <strain evidence="5">ATCC700992</strain>
    </source>
</reference>
<dbReference type="Pfam" id="PF01551">
    <property type="entry name" value="Peptidase_M23"/>
    <property type="match status" value="1"/>
</dbReference>
<dbReference type="Proteomes" id="UP000032430">
    <property type="component" value="Chromosome I"/>
</dbReference>
<evidence type="ECO:0000259" key="3">
    <source>
        <dbReference type="Pfam" id="PF18421"/>
    </source>
</evidence>
<proteinExistence type="predicted"/>
<dbReference type="PANTHER" id="PTHR21666">
    <property type="entry name" value="PEPTIDASE-RELATED"/>
    <property type="match status" value="1"/>
</dbReference>
<evidence type="ECO:0000313" key="5">
    <source>
        <dbReference type="Proteomes" id="UP000032430"/>
    </source>
</evidence>
<dbReference type="CDD" id="cd12797">
    <property type="entry name" value="M23_peptidase"/>
    <property type="match status" value="1"/>
</dbReference>
<feature type="domain" description="Peptidase family M23 N-terminal" evidence="3">
    <location>
        <begin position="27"/>
        <end position="99"/>
    </location>
</feature>
<dbReference type="RefSeq" id="WP_045095005.1">
    <property type="nucleotide sequence ID" value="NZ_LN614827.1"/>
</dbReference>
<evidence type="ECO:0000259" key="2">
    <source>
        <dbReference type="Pfam" id="PF01551"/>
    </source>
</evidence>
<dbReference type="AlphaFoldDB" id="A0A098G2V6"/>
<dbReference type="InterPro" id="IPR016047">
    <property type="entry name" value="M23ase_b-sheet_dom"/>
</dbReference>